<keyword evidence="3" id="KW-1185">Reference proteome</keyword>
<evidence type="ECO:0000313" key="3">
    <source>
        <dbReference type="Proteomes" id="UP000332933"/>
    </source>
</evidence>
<reference evidence="2 3" key="1">
    <citation type="submission" date="2019-03" db="EMBL/GenBank/DDBJ databases">
        <authorList>
            <person name="Gaulin E."/>
            <person name="Dumas B."/>
        </authorList>
    </citation>
    <scope>NUCLEOTIDE SEQUENCE [LARGE SCALE GENOMIC DNA]</scope>
    <source>
        <strain evidence="2">CBS 568.67</strain>
    </source>
</reference>
<accession>A0A485LTD8</accession>
<dbReference type="PANTHER" id="PTHR37845">
    <property type="entry name" value="SEQUENCE ORPHAN"/>
    <property type="match status" value="1"/>
</dbReference>
<gene>
    <name evidence="2" type="primary">Aste57867_25554</name>
    <name evidence="1" type="ORF">As57867_025475</name>
    <name evidence="2" type="ORF">ASTE57867_25554</name>
</gene>
<name>A0A485LTD8_9STRA</name>
<sequence>MKTEFSSSGMRADPTTSSAVGTKLAIDLIAAGGASLFVAPFITTVDRSIIENASGKRVLGTALKEISLDFLRNPLAFVRRKEFLLIYGLYTATYVSANCVDTICEVAETDNAMPKFFTTTAVNMSLCIAKDREFARMFGVIAPSKFPLVSVGLFALRDSMTVGASFVAPPVMAKFIESAGYTTSTANSFAQVLCPAAVQLVSTPLHLLSLDIYNRQAASTASRMSFVSREYIKSTAARIGRIAPAFGFGGIGNKYFRDELRAAWL</sequence>
<dbReference type="PANTHER" id="PTHR37845:SF1">
    <property type="entry name" value="SEQUENCE ORPHAN"/>
    <property type="match status" value="1"/>
</dbReference>
<protein>
    <submittedName>
        <fullName evidence="2">Aste57867_25554 protein</fullName>
    </submittedName>
</protein>
<dbReference type="GO" id="GO:0005739">
    <property type="term" value="C:mitochondrion"/>
    <property type="evidence" value="ECO:0007669"/>
    <property type="project" value="TreeGrafter"/>
</dbReference>
<evidence type="ECO:0000313" key="1">
    <source>
        <dbReference type="EMBL" id="KAF0682327.1"/>
    </source>
</evidence>
<dbReference type="EMBL" id="CAADRA010007572">
    <property type="protein sequence ID" value="VFU02177.1"/>
    <property type="molecule type" value="Genomic_DNA"/>
</dbReference>
<organism evidence="2 3">
    <name type="scientific">Aphanomyces stellatus</name>
    <dbReference type="NCBI Taxonomy" id="120398"/>
    <lineage>
        <taxon>Eukaryota</taxon>
        <taxon>Sar</taxon>
        <taxon>Stramenopiles</taxon>
        <taxon>Oomycota</taxon>
        <taxon>Saprolegniomycetes</taxon>
        <taxon>Saprolegniales</taxon>
        <taxon>Verrucalvaceae</taxon>
        <taxon>Aphanomyces</taxon>
    </lineage>
</organism>
<evidence type="ECO:0000313" key="2">
    <source>
        <dbReference type="EMBL" id="VFU02177.1"/>
    </source>
</evidence>
<reference evidence="1" key="2">
    <citation type="submission" date="2019-06" db="EMBL/GenBank/DDBJ databases">
        <title>Genomics analysis of Aphanomyces spp. identifies a new class of oomycete effector associated with host adaptation.</title>
        <authorList>
            <person name="Gaulin E."/>
        </authorList>
    </citation>
    <scope>NUCLEOTIDE SEQUENCE</scope>
    <source>
        <strain evidence="1">CBS 578.67</strain>
    </source>
</reference>
<dbReference type="InterPro" id="IPR038781">
    <property type="entry name" value="C365.16-ike"/>
</dbReference>
<dbReference type="Proteomes" id="UP000332933">
    <property type="component" value="Unassembled WGS sequence"/>
</dbReference>
<dbReference type="AlphaFoldDB" id="A0A485LTD8"/>
<dbReference type="EMBL" id="VJMH01007546">
    <property type="protein sequence ID" value="KAF0682327.1"/>
    <property type="molecule type" value="Genomic_DNA"/>
</dbReference>
<dbReference type="OrthoDB" id="275936at2759"/>
<proteinExistence type="predicted"/>